<evidence type="ECO:0000256" key="3">
    <source>
        <dbReference type="ARBA" id="ARBA00006237"/>
    </source>
</evidence>
<keyword evidence="7" id="KW-0479">Metal-binding</keyword>
<comment type="similarity">
    <text evidence="4 16">Belongs to the pyruvate kinase family.</text>
</comment>
<dbReference type="InterPro" id="IPR011037">
    <property type="entry name" value="Pyrv_Knase-like_insert_dom_sf"/>
</dbReference>
<keyword evidence="9 16" id="KW-0418">Kinase</keyword>
<dbReference type="SUPFAM" id="SSF51621">
    <property type="entry name" value="Phosphoenolpyruvate/pyruvate domain"/>
    <property type="match status" value="1"/>
</dbReference>
<dbReference type="InterPro" id="IPR036918">
    <property type="entry name" value="Pyrv_Knase_C_sf"/>
</dbReference>
<comment type="similarity">
    <text evidence="3">In the C-terminal section; belongs to the PEP-utilizing enzyme family.</text>
</comment>
<dbReference type="InterPro" id="IPR015793">
    <property type="entry name" value="Pyrv_Knase_brl"/>
</dbReference>
<dbReference type="SUPFAM" id="SSF52935">
    <property type="entry name" value="PK C-terminal domain-like"/>
    <property type="match status" value="1"/>
</dbReference>
<reference evidence="20" key="1">
    <citation type="submission" date="2020-11" db="EMBL/GenBank/DDBJ databases">
        <title>Carbohydrate-dependent, anaerobic sulfur respiration: A novel catabolism in halophilic archaea.</title>
        <authorList>
            <person name="Sorokin D.Y."/>
            <person name="Messina E."/>
            <person name="Smedile F."/>
            <person name="La Cono V."/>
            <person name="Hallsworth J.E."/>
            <person name="Yakimov M.M."/>
        </authorList>
    </citation>
    <scope>NUCLEOTIDE SEQUENCE</scope>
    <source>
        <strain evidence="20">HSR12-1</strain>
    </source>
</reference>
<sequence length="657" mass="70046">MTSAAVGGDENGWLVPGTCDYRHDIGIDCRNRARRSLASDQERSNKLDIPRESSFEICVTDTTPTFRQPWRGTAMRNAKIVCTLGPASDSLEGITGLAEAGMSVARLNASHGSPEERRETIARVREVDKQVDHPVAVMHDIPGPEIRTADIDEPVHLAADSRIRFYQGDDATAEAVGLSLDISAVEEGDRVLLDDGRIETTVEDVDGSDVYARVENGGKLQARKGVNIPGVELGLPTVTEKDRQELKVAAEEEVDLVAASFVRDGADIREIADTLEEFGADIPIVAKIERAGAVQNLDSIIEEAYGVMVARGDLGVELPLEVVPLYQKRIIRKCNEAGVPVITATEMLDSMVEARRPTRAEASDVANAVLDGTDAVMLSGETAIGNHPARVVDTMASIVEEVEHSEEYENVRGQRVPDAEDTRADALAHAARFLAEDVDASAIVAASESGHSALKMAKFRPGVPIIASTPNDRVRRRLALSWGIHPTATPYTTEGADAIIQNSVQSALETDIARSGDTLIVVSGMMTELDGIGTSNMLKIHVAAETIVSGTAVVSGLVTGELHRVEDGDLSTVPEGAIAVISEESGGELTGDAEHVRGIVSSESDVTGSHAAVMARELDLPMIGEADVPDDIEDGTVVTLDAERAVLYRDAVGARDE</sequence>
<evidence type="ECO:0000259" key="17">
    <source>
        <dbReference type="Pfam" id="PF00224"/>
    </source>
</evidence>
<evidence type="ECO:0000256" key="14">
    <source>
        <dbReference type="ARBA" id="ARBA00023317"/>
    </source>
</evidence>
<evidence type="ECO:0000256" key="10">
    <source>
        <dbReference type="ARBA" id="ARBA00022840"/>
    </source>
</evidence>
<evidence type="ECO:0000256" key="5">
    <source>
        <dbReference type="ARBA" id="ARBA00012142"/>
    </source>
</evidence>
<dbReference type="InterPro" id="IPR015813">
    <property type="entry name" value="Pyrv/PenolPyrv_kinase-like_dom"/>
</dbReference>
<dbReference type="InterPro" id="IPR036637">
    <property type="entry name" value="Phosphohistidine_dom_sf"/>
</dbReference>
<evidence type="ECO:0000256" key="16">
    <source>
        <dbReference type="RuleBase" id="RU000504"/>
    </source>
</evidence>
<evidence type="ECO:0000256" key="8">
    <source>
        <dbReference type="ARBA" id="ARBA00022741"/>
    </source>
</evidence>
<dbReference type="Gene3D" id="3.20.20.60">
    <property type="entry name" value="Phosphoenolpyruvate-binding domains"/>
    <property type="match status" value="1"/>
</dbReference>
<keyword evidence="14 20" id="KW-0670">Pyruvate</keyword>
<dbReference type="Gene3D" id="3.40.1380.20">
    <property type="entry name" value="Pyruvate kinase, C-terminal domain"/>
    <property type="match status" value="1"/>
</dbReference>
<dbReference type="GO" id="GO:0000287">
    <property type="term" value="F:magnesium ion binding"/>
    <property type="evidence" value="ECO:0007669"/>
    <property type="project" value="UniProtKB-UniRule"/>
</dbReference>
<evidence type="ECO:0000256" key="1">
    <source>
        <dbReference type="ARBA" id="ARBA00001946"/>
    </source>
</evidence>
<dbReference type="GO" id="GO:0004743">
    <property type="term" value="F:pyruvate kinase activity"/>
    <property type="evidence" value="ECO:0007669"/>
    <property type="project" value="UniProtKB-UniRule"/>
</dbReference>
<dbReference type="NCBIfam" id="NF004491">
    <property type="entry name" value="PRK05826.1"/>
    <property type="match status" value="1"/>
</dbReference>
<evidence type="ECO:0000256" key="11">
    <source>
        <dbReference type="ARBA" id="ARBA00022842"/>
    </source>
</evidence>
<evidence type="ECO:0000256" key="9">
    <source>
        <dbReference type="ARBA" id="ARBA00022777"/>
    </source>
</evidence>
<evidence type="ECO:0000259" key="19">
    <source>
        <dbReference type="Pfam" id="PF02887"/>
    </source>
</evidence>
<gene>
    <name evidence="20" type="primary">pykF2</name>
    <name evidence="20" type="ORF">HSR121_2394</name>
</gene>
<evidence type="ECO:0000256" key="12">
    <source>
        <dbReference type="ARBA" id="ARBA00022958"/>
    </source>
</evidence>
<name>A0A897N6M2_9EURY</name>
<dbReference type="Gene3D" id="2.40.33.10">
    <property type="entry name" value="PK beta-barrel domain-like"/>
    <property type="match status" value="1"/>
</dbReference>
<dbReference type="NCBIfam" id="TIGR01064">
    <property type="entry name" value="pyruv_kin"/>
    <property type="match status" value="1"/>
</dbReference>
<keyword evidence="6 16" id="KW-0808">Transferase</keyword>
<dbReference type="InterPro" id="IPR001697">
    <property type="entry name" value="Pyr_Knase"/>
</dbReference>
<feature type="domain" description="PEP-utilising enzyme mobile" evidence="18">
    <location>
        <begin position="574"/>
        <end position="644"/>
    </location>
</feature>
<dbReference type="GO" id="GO:0005524">
    <property type="term" value="F:ATP binding"/>
    <property type="evidence" value="ECO:0007669"/>
    <property type="project" value="UniProtKB-KW"/>
</dbReference>
<evidence type="ECO:0000256" key="7">
    <source>
        <dbReference type="ARBA" id="ARBA00022723"/>
    </source>
</evidence>
<organism evidence="20 21">
    <name type="scientific">Halapricum desulfuricans</name>
    <dbReference type="NCBI Taxonomy" id="2841257"/>
    <lineage>
        <taxon>Archaea</taxon>
        <taxon>Methanobacteriati</taxon>
        <taxon>Methanobacteriota</taxon>
        <taxon>Stenosarchaea group</taxon>
        <taxon>Halobacteria</taxon>
        <taxon>Halobacteriales</taxon>
        <taxon>Haloarculaceae</taxon>
        <taxon>Halapricum</taxon>
    </lineage>
</organism>
<dbReference type="InterPro" id="IPR015806">
    <property type="entry name" value="Pyrv_Knase_insert_dom_sf"/>
</dbReference>
<keyword evidence="10" id="KW-0067">ATP-binding</keyword>
<comment type="catalytic activity">
    <reaction evidence="16">
        <text>pyruvate + ATP = phosphoenolpyruvate + ADP + H(+)</text>
        <dbReference type="Rhea" id="RHEA:18157"/>
        <dbReference type="ChEBI" id="CHEBI:15361"/>
        <dbReference type="ChEBI" id="CHEBI:15378"/>
        <dbReference type="ChEBI" id="CHEBI:30616"/>
        <dbReference type="ChEBI" id="CHEBI:58702"/>
        <dbReference type="ChEBI" id="CHEBI:456216"/>
        <dbReference type="EC" id="2.7.1.40"/>
    </reaction>
</comment>
<dbReference type="UniPathway" id="UPA00109">
    <property type="reaction ID" value="UER00188"/>
</dbReference>
<accession>A0A897N6M2</accession>
<dbReference type="Gene3D" id="3.50.30.10">
    <property type="entry name" value="Phosphohistidine domain"/>
    <property type="match status" value="1"/>
</dbReference>
<dbReference type="InterPro" id="IPR008279">
    <property type="entry name" value="PEP-util_enz_mobile_dom"/>
</dbReference>
<evidence type="ECO:0000259" key="18">
    <source>
        <dbReference type="Pfam" id="PF00391"/>
    </source>
</evidence>
<dbReference type="AlphaFoldDB" id="A0A897N6M2"/>
<evidence type="ECO:0000256" key="4">
    <source>
        <dbReference type="ARBA" id="ARBA00008663"/>
    </source>
</evidence>
<proteinExistence type="inferred from homology"/>
<dbReference type="Pfam" id="PF00224">
    <property type="entry name" value="PK"/>
    <property type="match status" value="1"/>
</dbReference>
<evidence type="ECO:0000256" key="15">
    <source>
        <dbReference type="NCBIfam" id="TIGR01064"/>
    </source>
</evidence>
<keyword evidence="12" id="KW-0630">Potassium</keyword>
<comment type="pathway">
    <text evidence="2 16">Carbohydrate degradation; glycolysis; pyruvate from D-glyceraldehyde 3-phosphate: step 5/5.</text>
</comment>
<dbReference type="PANTHER" id="PTHR11817">
    <property type="entry name" value="PYRUVATE KINASE"/>
    <property type="match status" value="1"/>
</dbReference>
<dbReference type="InterPro" id="IPR015795">
    <property type="entry name" value="Pyrv_Knase_C"/>
</dbReference>
<evidence type="ECO:0000313" key="21">
    <source>
        <dbReference type="Proteomes" id="UP000663525"/>
    </source>
</evidence>
<dbReference type="SUPFAM" id="SSF50800">
    <property type="entry name" value="PK beta-barrel domain-like"/>
    <property type="match status" value="1"/>
</dbReference>
<feature type="domain" description="Pyruvate kinase C-terminal" evidence="19">
    <location>
        <begin position="425"/>
        <end position="541"/>
    </location>
</feature>
<dbReference type="Pfam" id="PF00391">
    <property type="entry name" value="PEP-utilizers"/>
    <property type="match status" value="1"/>
</dbReference>
<dbReference type="EC" id="2.7.1.40" evidence="5 15"/>
<comment type="cofactor">
    <cofactor evidence="1">
        <name>Mg(2+)</name>
        <dbReference type="ChEBI" id="CHEBI:18420"/>
    </cofactor>
</comment>
<keyword evidence="11 16" id="KW-0460">Magnesium</keyword>
<evidence type="ECO:0000256" key="2">
    <source>
        <dbReference type="ARBA" id="ARBA00004997"/>
    </source>
</evidence>
<feature type="domain" description="Pyruvate kinase barrel" evidence="17">
    <location>
        <begin position="75"/>
        <end position="391"/>
    </location>
</feature>
<dbReference type="GO" id="GO:0016301">
    <property type="term" value="F:kinase activity"/>
    <property type="evidence" value="ECO:0007669"/>
    <property type="project" value="UniProtKB-KW"/>
</dbReference>
<evidence type="ECO:0000256" key="13">
    <source>
        <dbReference type="ARBA" id="ARBA00023152"/>
    </source>
</evidence>
<dbReference type="EMBL" id="CP064787">
    <property type="protein sequence ID" value="QSG06715.1"/>
    <property type="molecule type" value="Genomic_DNA"/>
</dbReference>
<evidence type="ECO:0000256" key="6">
    <source>
        <dbReference type="ARBA" id="ARBA00022679"/>
    </source>
</evidence>
<dbReference type="Proteomes" id="UP000663525">
    <property type="component" value="Chromosome"/>
</dbReference>
<protein>
    <recommendedName>
        <fullName evidence="5 15">Pyruvate kinase</fullName>
        <ecNumber evidence="5 15">2.7.1.40</ecNumber>
    </recommendedName>
</protein>
<evidence type="ECO:0000313" key="20">
    <source>
        <dbReference type="EMBL" id="QSG06715.1"/>
    </source>
</evidence>
<dbReference type="GO" id="GO:0030955">
    <property type="term" value="F:potassium ion binding"/>
    <property type="evidence" value="ECO:0007669"/>
    <property type="project" value="UniProtKB-UniRule"/>
</dbReference>
<dbReference type="NCBIfam" id="NF004978">
    <property type="entry name" value="PRK06354.1"/>
    <property type="match status" value="1"/>
</dbReference>
<dbReference type="InterPro" id="IPR040442">
    <property type="entry name" value="Pyrv_kinase-like_dom_sf"/>
</dbReference>
<keyword evidence="13 16" id="KW-0324">Glycolysis</keyword>
<dbReference type="PRINTS" id="PR01050">
    <property type="entry name" value="PYRUVTKNASE"/>
</dbReference>
<dbReference type="Pfam" id="PF02887">
    <property type="entry name" value="PK_C"/>
    <property type="match status" value="1"/>
</dbReference>
<keyword evidence="8" id="KW-0547">Nucleotide-binding</keyword>
<dbReference type="SUPFAM" id="SSF52009">
    <property type="entry name" value="Phosphohistidine domain"/>
    <property type="match status" value="1"/>
</dbReference>